<keyword evidence="4" id="KW-1185">Reference proteome</keyword>
<evidence type="ECO:0000313" key="4">
    <source>
        <dbReference type="Proteomes" id="UP000029444"/>
    </source>
</evidence>
<dbReference type="RefSeq" id="WP_035233686.1">
    <property type="nucleotide sequence ID" value="NZ_ARXV01000011.1"/>
</dbReference>
<dbReference type="NCBIfam" id="TIGR02722">
    <property type="entry name" value="lp"/>
    <property type="match status" value="1"/>
</dbReference>
<dbReference type="PATRIC" id="fig|1177154.3.peg.2721"/>
<name>A0A095TP41_9GAMM</name>
<feature type="chain" id="PRO_5001918738" description="Penicillin-binding protein activator LpoB" evidence="2">
    <location>
        <begin position="23"/>
        <end position="197"/>
    </location>
</feature>
<dbReference type="Pfam" id="PF13036">
    <property type="entry name" value="LpoB"/>
    <property type="match status" value="1"/>
</dbReference>
<accession>A0A095TP41</accession>
<dbReference type="PROSITE" id="PS51257">
    <property type="entry name" value="PROKAR_LIPOPROTEIN"/>
    <property type="match status" value="1"/>
</dbReference>
<dbReference type="InterPro" id="IPR014094">
    <property type="entry name" value="LpoB"/>
</dbReference>
<reference evidence="3 4" key="1">
    <citation type="submission" date="2012-09" db="EMBL/GenBank/DDBJ databases">
        <title>Genome Sequence of alkane-degrading Bacterium Alcanivorax sp. 19-m-6.</title>
        <authorList>
            <person name="Lai Q."/>
            <person name="Shao Z."/>
        </authorList>
    </citation>
    <scope>NUCLEOTIDE SEQUENCE [LARGE SCALE GENOMIC DNA]</scope>
    <source>
        <strain evidence="3 4">19-m-6</strain>
    </source>
</reference>
<sequence>MQRLLTIMMLGAALVLSGCASKVDYGDAQGRETVNTDFGSTDLQMIAAKMVDDMLVFPPIVQLTQSRRPVVFVDSIKNKTTEHVDTESITDTIQSKLLNSGKFRFVDMTKVESVRQQLDYQSESGLVDPNTAAQMGRQIGAEFMMYGNFSSIVKREGSTKDVYYKFTLKLMNIQTGIIEWANEKEIRKTKTKSLFGL</sequence>
<organism evidence="3 4">
    <name type="scientific">Alcanivorax nanhaiticus</name>
    <dbReference type="NCBI Taxonomy" id="1177154"/>
    <lineage>
        <taxon>Bacteria</taxon>
        <taxon>Pseudomonadati</taxon>
        <taxon>Pseudomonadota</taxon>
        <taxon>Gammaproteobacteria</taxon>
        <taxon>Oceanospirillales</taxon>
        <taxon>Alcanivoracaceae</taxon>
        <taxon>Alcanivorax</taxon>
    </lineage>
</organism>
<dbReference type="STRING" id="1177154.Y5S_02688"/>
<evidence type="ECO:0000256" key="1">
    <source>
        <dbReference type="NCBIfam" id="TIGR02722"/>
    </source>
</evidence>
<proteinExistence type="predicted"/>
<dbReference type="AlphaFoldDB" id="A0A095TP41"/>
<feature type="signal peptide" evidence="2">
    <location>
        <begin position="1"/>
        <end position="22"/>
    </location>
</feature>
<keyword evidence="2" id="KW-0732">Signal</keyword>
<evidence type="ECO:0000313" key="3">
    <source>
        <dbReference type="EMBL" id="KGD64148.1"/>
    </source>
</evidence>
<dbReference type="Gene3D" id="3.40.50.10610">
    <property type="entry name" value="ABC-type transport auxiliary lipoprotein component"/>
    <property type="match status" value="1"/>
</dbReference>
<dbReference type="PANTHER" id="PTHR40593">
    <property type="entry name" value="PENICILLIN-BINDING PROTEIN ACTIVATOR LPOB"/>
    <property type="match status" value="1"/>
</dbReference>
<dbReference type="PANTHER" id="PTHR40593:SF1">
    <property type="entry name" value="PENICILLIN-BINDING PROTEIN ACTIVATOR LPOB"/>
    <property type="match status" value="1"/>
</dbReference>
<dbReference type="EMBL" id="ARXV01000011">
    <property type="protein sequence ID" value="KGD64148.1"/>
    <property type="molecule type" value="Genomic_DNA"/>
</dbReference>
<evidence type="ECO:0000256" key="2">
    <source>
        <dbReference type="SAM" id="SignalP"/>
    </source>
</evidence>
<dbReference type="GO" id="GO:0030234">
    <property type="term" value="F:enzyme regulator activity"/>
    <property type="evidence" value="ECO:0007669"/>
    <property type="project" value="TreeGrafter"/>
</dbReference>
<dbReference type="Proteomes" id="UP000029444">
    <property type="component" value="Unassembled WGS sequence"/>
</dbReference>
<dbReference type="GO" id="GO:0009252">
    <property type="term" value="P:peptidoglycan biosynthetic process"/>
    <property type="evidence" value="ECO:0007669"/>
    <property type="project" value="TreeGrafter"/>
</dbReference>
<comment type="caution">
    <text evidence="3">The sequence shown here is derived from an EMBL/GenBank/DDBJ whole genome shotgun (WGS) entry which is preliminary data.</text>
</comment>
<dbReference type="eggNOG" id="COG3417">
    <property type="taxonomic scope" value="Bacteria"/>
</dbReference>
<dbReference type="GO" id="GO:0031241">
    <property type="term" value="C:periplasmic side of cell outer membrane"/>
    <property type="evidence" value="ECO:0007669"/>
    <property type="project" value="TreeGrafter"/>
</dbReference>
<dbReference type="OrthoDB" id="9803653at2"/>
<protein>
    <recommendedName>
        <fullName evidence="1">Penicillin-binding protein activator LpoB</fullName>
    </recommendedName>
</protein>
<gene>
    <name evidence="3" type="ORF">Y5S_02688</name>
</gene>